<evidence type="ECO:0000256" key="1">
    <source>
        <dbReference type="SAM" id="Phobius"/>
    </source>
</evidence>
<dbReference type="GO" id="GO:0016491">
    <property type="term" value="F:oxidoreductase activity"/>
    <property type="evidence" value="ECO:0007669"/>
    <property type="project" value="InterPro"/>
</dbReference>
<comment type="caution">
    <text evidence="3">The sequence shown here is derived from an EMBL/GenBank/DDBJ whole genome shotgun (WGS) entry which is preliminary data.</text>
</comment>
<dbReference type="InterPro" id="IPR002937">
    <property type="entry name" value="Amino_oxidase"/>
</dbReference>
<dbReference type="Proteomes" id="UP000813672">
    <property type="component" value="Unassembled WGS sequence"/>
</dbReference>
<feature type="transmembrane region" description="Helical" evidence="1">
    <location>
        <begin position="12"/>
        <end position="29"/>
    </location>
</feature>
<protein>
    <submittedName>
        <fullName evidence="3">FAD-dependent oxidoreductase</fullName>
    </submittedName>
</protein>
<reference evidence="3" key="1">
    <citation type="journal article" date="2021" name="Environ. Microbiol.">
        <title>Cryptic niche differentiation of novel sediment ecotypes of Rugeria pomeroyi correlates with nitrate respiration.</title>
        <authorList>
            <person name="Lin X."/>
            <person name="McNichol J."/>
            <person name="Chu X."/>
            <person name="Qian Y."/>
            <person name="Luo H."/>
        </authorList>
    </citation>
    <scope>NUCLEOTIDE SEQUENCE</scope>
    <source>
        <strain evidence="3">SZCCDBB064</strain>
    </source>
</reference>
<sequence length="449" mass="49520">MLDQTQGPRRKIAVIGGGISGLSAAYYLSVTHDVTLYEAAPRLGGHARTVMAGRNGDQPVDTGFIVFNYATYPYLTRLFRELDVPVIKSEMSFCASIDDGRLEYGLNNLRTMTAQKRNLFRPQFHKMIADIIRFGKRAEAAATDDEKTIGELVDELGLGRAFRDHYLMPMCGAIWSTPVGDVDAFPAKSLVQFFRNHALLAGTGQHQWWTVKGGSIEYVRRLEAALRARGCEIQTDAPILRVLRQAGGVQVVAQGQAVRGFDDVILACHSDQALAILGSDATPAETAALGAIRYQPNTAVLHCDEGQMPRRRKCWSSWAYRSQEGAVGVTYWMNRLQGIPETDPLFVTLNPSRPIPDDKVYDQVEFAHPVFDKAALRAQRQIRAMQGQNNTWFAGAYNRHGFHEDGIASAMRIVRMMNSLTLYPAKGTDHGTHGQGAEIGIPVGLRASA</sequence>
<keyword evidence="1" id="KW-0472">Membrane</keyword>
<dbReference type="EMBL" id="JAGQAF010000003">
    <property type="protein sequence ID" value="MCE8536911.1"/>
    <property type="molecule type" value="Genomic_DNA"/>
</dbReference>
<dbReference type="AlphaFoldDB" id="A0A9Q3ZMF4"/>
<keyword evidence="1" id="KW-1133">Transmembrane helix</keyword>
<dbReference type="PANTHER" id="PTHR42923">
    <property type="entry name" value="PROTOPORPHYRINOGEN OXIDASE"/>
    <property type="match status" value="1"/>
</dbReference>
<evidence type="ECO:0000259" key="2">
    <source>
        <dbReference type="Pfam" id="PF01593"/>
    </source>
</evidence>
<dbReference type="Gene3D" id="1.10.405.20">
    <property type="match status" value="1"/>
</dbReference>
<dbReference type="SUPFAM" id="SSF51905">
    <property type="entry name" value="FAD/NAD(P)-binding domain"/>
    <property type="match status" value="1"/>
</dbReference>
<organism evidence="3 4">
    <name type="scientific">Ruegeria pomeroyi</name>
    <dbReference type="NCBI Taxonomy" id="89184"/>
    <lineage>
        <taxon>Bacteria</taxon>
        <taxon>Pseudomonadati</taxon>
        <taxon>Pseudomonadota</taxon>
        <taxon>Alphaproteobacteria</taxon>
        <taxon>Rhodobacterales</taxon>
        <taxon>Roseobacteraceae</taxon>
        <taxon>Ruegeria</taxon>
    </lineage>
</organism>
<dbReference type="Gene3D" id="3.50.50.60">
    <property type="entry name" value="FAD/NAD(P)-binding domain"/>
    <property type="match status" value="1"/>
</dbReference>
<dbReference type="InterPro" id="IPR036188">
    <property type="entry name" value="FAD/NAD-bd_sf"/>
</dbReference>
<dbReference type="Pfam" id="PF01593">
    <property type="entry name" value="Amino_oxidase"/>
    <property type="match status" value="1"/>
</dbReference>
<dbReference type="PANTHER" id="PTHR42923:SF17">
    <property type="entry name" value="AMINE OXIDASE DOMAIN-CONTAINING PROTEIN"/>
    <property type="match status" value="1"/>
</dbReference>
<dbReference type="InterPro" id="IPR050464">
    <property type="entry name" value="Zeta_carotene_desat/Oxidored"/>
</dbReference>
<feature type="domain" description="Amine oxidase" evidence="2">
    <location>
        <begin position="19"/>
        <end position="302"/>
    </location>
</feature>
<accession>A0A9Q3ZMF4</accession>
<gene>
    <name evidence="3" type="ORF">KBY27_05550</name>
</gene>
<dbReference type="RefSeq" id="WP_234218732.1">
    <property type="nucleotide sequence ID" value="NZ_JAGQAF010000003.1"/>
</dbReference>
<keyword evidence="1" id="KW-0812">Transmembrane</keyword>
<proteinExistence type="predicted"/>
<evidence type="ECO:0000313" key="3">
    <source>
        <dbReference type="EMBL" id="MCE8536911.1"/>
    </source>
</evidence>
<dbReference type="Gene3D" id="3.30.70.1990">
    <property type="match status" value="1"/>
</dbReference>
<name>A0A9Q3ZMF4_9RHOB</name>
<evidence type="ECO:0000313" key="4">
    <source>
        <dbReference type="Proteomes" id="UP000813672"/>
    </source>
</evidence>